<dbReference type="EMBL" id="LFIV01000025">
    <property type="protein sequence ID" value="KZL75235.1"/>
    <property type="molecule type" value="Genomic_DNA"/>
</dbReference>
<evidence type="ECO:0000313" key="1">
    <source>
        <dbReference type="EMBL" id="KZL75235.1"/>
    </source>
</evidence>
<dbReference type="Proteomes" id="UP000076552">
    <property type="component" value="Unassembled WGS sequence"/>
</dbReference>
<organism evidence="1 2">
    <name type="scientific">Colletotrichum tofieldiae</name>
    <dbReference type="NCBI Taxonomy" id="708197"/>
    <lineage>
        <taxon>Eukaryota</taxon>
        <taxon>Fungi</taxon>
        <taxon>Dikarya</taxon>
        <taxon>Ascomycota</taxon>
        <taxon>Pezizomycotina</taxon>
        <taxon>Sordariomycetes</taxon>
        <taxon>Hypocreomycetidae</taxon>
        <taxon>Glomerellales</taxon>
        <taxon>Glomerellaceae</taxon>
        <taxon>Colletotrichum</taxon>
        <taxon>Colletotrichum spaethianum species complex</taxon>
    </lineage>
</organism>
<sequence length="383" mass="42321">MTKETCHILDPDGDVVLVLQNPCTPFAVWALSEEAGIQDLNARVTSATQLIYEEEMALANEVEASEQPVLSEEPLGVEPMPPPDKCQKNTLNGEQAEAIDTETSPIKFVLSSRHLILASRYFSAKLKGPWIEATVDSTNGQHPVQASEWDDQALLLLMRIIHGQNRKVPHKITLEMLAKIAVLVDYYDCHEAVDLVASIWIDSLKGCLPLQCNRDLILWLLISSVFRQPDIFLSATKTAIQESRAPLPPLELPISLNVISSIDHRRQEAIGSVVKGLKDLVSTLRKETPGCGSFECSSIMLGALLKQLGTHRLSQPRPKPPYLGYSLTTTLKSVRAFRSPEWAVPNVINSRWVQAHGCSLTNLIETVLGPIQSELEGLTLEDN</sequence>
<dbReference type="AlphaFoldDB" id="A0A161VUS3"/>
<reference evidence="1 2" key="1">
    <citation type="submission" date="2015-06" db="EMBL/GenBank/DDBJ databases">
        <title>Survival trade-offs in plant roots during colonization by closely related pathogenic and mutualistic fungi.</title>
        <authorList>
            <person name="Hacquard S."/>
            <person name="Kracher B."/>
            <person name="Hiruma K."/>
            <person name="Weinman A."/>
            <person name="Muench P."/>
            <person name="Garrido Oter R."/>
            <person name="Ver Loren van Themaat E."/>
            <person name="Dallerey J.-F."/>
            <person name="Damm U."/>
            <person name="Henrissat B."/>
            <person name="Lespinet O."/>
            <person name="Thon M."/>
            <person name="Kemen E."/>
            <person name="McHardy A.C."/>
            <person name="Schulze-Lefert P."/>
            <person name="O'Connell R.J."/>
        </authorList>
    </citation>
    <scope>NUCLEOTIDE SEQUENCE [LARGE SCALE GENOMIC DNA]</scope>
    <source>
        <strain evidence="1 2">0861</strain>
    </source>
</reference>
<accession>A0A161VUS3</accession>
<dbReference type="STRING" id="708197.A0A161VUS3"/>
<evidence type="ECO:0000313" key="2">
    <source>
        <dbReference type="Proteomes" id="UP000076552"/>
    </source>
</evidence>
<gene>
    <name evidence="1" type="ORF">CT0861_08395</name>
</gene>
<proteinExistence type="predicted"/>
<name>A0A161VUS3_9PEZI</name>
<comment type="caution">
    <text evidence="1">The sequence shown here is derived from an EMBL/GenBank/DDBJ whole genome shotgun (WGS) entry which is preliminary data.</text>
</comment>
<protein>
    <recommendedName>
        <fullName evidence="3">BTB domain-containing protein</fullName>
    </recommendedName>
</protein>
<evidence type="ECO:0008006" key="3">
    <source>
        <dbReference type="Google" id="ProtNLM"/>
    </source>
</evidence>
<keyword evidence="2" id="KW-1185">Reference proteome</keyword>